<dbReference type="PROSITE" id="PS51819">
    <property type="entry name" value="VOC"/>
    <property type="match status" value="1"/>
</dbReference>
<feature type="domain" description="VOC" evidence="1">
    <location>
        <begin position="8"/>
        <end position="129"/>
    </location>
</feature>
<organism evidence="2 3">
    <name type="scientific">Variovorax paradoxus</name>
    <dbReference type="NCBI Taxonomy" id="34073"/>
    <lineage>
        <taxon>Bacteria</taxon>
        <taxon>Pseudomonadati</taxon>
        <taxon>Pseudomonadota</taxon>
        <taxon>Betaproteobacteria</taxon>
        <taxon>Burkholderiales</taxon>
        <taxon>Comamonadaceae</taxon>
        <taxon>Variovorax</taxon>
    </lineage>
</organism>
<name>A0A0H2MKI2_VARPD</name>
<dbReference type="InterPro" id="IPR029068">
    <property type="entry name" value="Glyas_Bleomycin-R_OHBP_Dase"/>
</dbReference>
<evidence type="ECO:0000259" key="1">
    <source>
        <dbReference type="PROSITE" id="PS51819"/>
    </source>
</evidence>
<evidence type="ECO:0000313" key="2">
    <source>
        <dbReference type="EMBL" id="KLN57305.1"/>
    </source>
</evidence>
<sequence>MLKVARPTPSHFGIFVTDLERMVAFYTETFDLTITDRGEGRTFRNQLVFTSASPDQHHQLVLASGRPAEAKFSTVMQISFVVPSIQHLRDISARAEARGATDIRGLNHGNALSVYMFDPEGNTVEIYVDTPFYIAQPHGDPLDLSKDDETLMRETEEACRKDPTFMPLAQWQAQFESRAPAARAA</sequence>
<dbReference type="Pfam" id="PF00903">
    <property type="entry name" value="Glyoxalase"/>
    <property type="match status" value="1"/>
</dbReference>
<comment type="caution">
    <text evidence="2">The sequence shown here is derived from an EMBL/GenBank/DDBJ whole genome shotgun (WGS) entry which is preliminary data.</text>
</comment>
<dbReference type="AlphaFoldDB" id="A0A0H2MKI2"/>
<dbReference type="GO" id="GO:0051213">
    <property type="term" value="F:dioxygenase activity"/>
    <property type="evidence" value="ECO:0007669"/>
    <property type="project" value="UniProtKB-KW"/>
</dbReference>
<dbReference type="SUPFAM" id="SSF54593">
    <property type="entry name" value="Glyoxalase/Bleomycin resistance protein/Dihydroxybiphenyl dioxygenase"/>
    <property type="match status" value="1"/>
</dbReference>
<accession>A0A0H2MKI2</accession>
<evidence type="ECO:0000313" key="3">
    <source>
        <dbReference type="Proteomes" id="UP000035170"/>
    </source>
</evidence>
<dbReference type="InterPro" id="IPR004360">
    <property type="entry name" value="Glyas_Fos-R_dOase_dom"/>
</dbReference>
<keyword evidence="2" id="KW-0223">Dioxygenase</keyword>
<keyword evidence="2" id="KW-0560">Oxidoreductase</keyword>
<dbReference type="PATRIC" id="fig|34073.19.peg.1412"/>
<proteinExistence type="predicted"/>
<gene>
    <name evidence="2" type="ORF">VPARA_13850</name>
</gene>
<reference evidence="2 3" key="1">
    <citation type="submission" date="2015-03" db="EMBL/GenBank/DDBJ databases">
        <title>Genome sequence of Variovorax paradoxus TBEA6.</title>
        <authorList>
            <person name="Poehlein A."/>
            <person name="Schuldes J."/>
            <person name="Wuebbeler J.H."/>
            <person name="Hiessl S."/>
            <person name="Steinbuechel A."/>
            <person name="Daniel R."/>
        </authorList>
    </citation>
    <scope>NUCLEOTIDE SEQUENCE [LARGE SCALE GENOMIC DNA]</scope>
    <source>
        <strain evidence="2 3">TBEA6</strain>
    </source>
</reference>
<dbReference type="Proteomes" id="UP000035170">
    <property type="component" value="Unassembled WGS sequence"/>
</dbReference>
<dbReference type="Gene3D" id="3.10.180.10">
    <property type="entry name" value="2,3-Dihydroxybiphenyl 1,2-Dioxygenase, domain 1"/>
    <property type="match status" value="1"/>
</dbReference>
<keyword evidence="3" id="KW-1185">Reference proteome</keyword>
<dbReference type="InterPro" id="IPR037523">
    <property type="entry name" value="VOC_core"/>
</dbReference>
<protein>
    <submittedName>
        <fullName evidence="2">Glyoxalase/bleomycin resistance protein/dioxygenase superfamily protein</fullName>
    </submittedName>
</protein>
<dbReference type="EMBL" id="JZWI01000007">
    <property type="protein sequence ID" value="KLN57305.1"/>
    <property type="molecule type" value="Genomic_DNA"/>
</dbReference>
<dbReference type="RefSeq" id="WP_047783854.1">
    <property type="nucleotide sequence ID" value="NZ_JZWI01000007.1"/>
</dbReference>